<feature type="domain" description="Protein kinase" evidence="20">
    <location>
        <begin position="296"/>
        <end position="561"/>
    </location>
</feature>
<keyword evidence="12 18" id="KW-1133">Transmembrane helix</keyword>
<dbReference type="PANTHER" id="PTHR47973">
    <property type="entry name" value="CYSTEINE-RICH RECEPTOR-LIKE PROTEIN KINASE 3"/>
    <property type="match status" value="1"/>
</dbReference>
<dbReference type="InterPro" id="IPR011009">
    <property type="entry name" value="Kinase-like_dom_sf"/>
</dbReference>
<protein>
    <recommendedName>
        <fullName evidence="3">non-specific serine/threonine protein kinase</fullName>
        <ecNumber evidence="3">2.7.11.1</ecNumber>
    </recommendedName>
</protein>
<evidence type="ECO:0000256" key="6">
    <source>
        <dbReference type="ARBA" id="ARBA00022679"/>
    </source>
</evidence>
<evidence type="ECO:0000313" key="21">
    <source>
        <dbReference type="EMBL" id="CAA7406402.1"/>
    </source>
</evidence>
<keyword evidence="5" id="KW-0723">Serine/threonine-protein kinase</keyword>
<dbReference type="GO" id="GO:0005524">
    <property type="term" value="F:ATP binding"/>
    <property type="evidence" value="ECO:0007669"/>
    <property type="project" value="UniProtKB-KW"/>
</dbReference>
<dbReference type="GO" id="GO:0004674">
    <property type="term" value="F:protein serine/threonine kinase activity"/>
    <property type="evidence" value="ECO:0007669"/>
    <property type="project" value="UniProtKB-KW"/>
</dbReference>
<comment type="catalytic activity">
    <reaction evidence="16">
        <text>L-threonyl-[protein] + ATP = O-phospho-L-threonyl-[protein] + ADP + H(+)</text>
        <dbReference type="Rhea" id="RHEA:46608"/>
        <dbReference type="Rhea" id="RHEA-COMP:11060"/>
        <dbReference type="Rhea" id="RHEA-COMP:11605"/>
        <dbReference type="ChEBI" id="CHEBI:15378"/>
        <dbReference type="ChEBI" id="CHEBI:30013"/>
        <dbReference type="ChEBI" id="CHEBI:30616"/>
        <dbReference type="ChEBI" id="CHEBI:61977"/>
        <dbReference type="ChEBI" id="CHEBI:456216"/>
        <dbReference type="EC" id="2.7.11.1"/>
    </reaction>
</comment>
<evidence type="ECO:0000313" key="22">
    <source>
        <dbReference type="Proteomes" id="UP000663760"/>
    </source>
</evidence>
<keyword evidence="13 18" id="KW-0472">Membrane</keyword>
<dbReference type="SMART" id="SM00220">
    <property type="entry name" value="S_TKc"/>
    <property type="match status" value="1"/>
</dbReference>
<keyword evidence="11" id="KW-0067">ATP-binding</keyword>
<evidence type="ECO:0000256" key="3">
    <source>
        <dbReference type="ARBA" id="ARBA00012513"/>
    </source>
</evidence>
<evidence type="ECO:0000256" key="17">
    <source>
        <dbReference type="ARBA" id="ARBA00048679"/>
    </source>
</evidence>
<proteinExistence type="predicted"/>
<accession>A0A7I8L9D1</accession>
<keyword evidence="9" id="KW-0547">Nucleotide-binding</keyword>
<dbReference type="SUPFAM" id="SSF56112">
    <property type="entry name" value="Protein kinase-like (PK-like)"/>
    <property type="match status" value="1"/>
</dbReference>
<evidence type="ECO:0000256" key="9">
    <source>
        <dbReference type="ARBA" id="ARBA00022741"/>
    </source>
</evidence>
<keyword evidence="8 19" id="KW-0732">Signal</keyword>
<keyword evidence="10" id="KW-0418">Kinase</keyword>
<sequence>MGRLLLIWGLGVTAAATAAAAEFTGAASPGALCPMNLTYASSSPWNTSSCLPETNNLAGCCNTLLTLFAVGLARRLRETGRFRLPDLPTSAACLADFQSNLTALSLPSTLVPSCFPPSRFVVNETTCAGIQTLDDWTRKLGNSSALHAACSHELSAGNRCRVCLEAGSTFFSQRTPIVGNGSQSIDCFYFLATYMAGIASENGPEDPNTARCILGLPLVSRPPTQRRRTAGKGLSTLQLCLTIASVVFAVISAILAAAAYLRRFRKKNQGEEEQGRRRAASTWYDIKELEKATRNFSEKNVIGRSAFGVVYRGTLSDGSRVAVKKMIESDFQGDEEFRNEMEIIGDLRHRNLVPLRGSCIVRGDEEEDGERSHRYLIYEYMPYGSLHQLIFPEQMKGSRQRRLLTWSERKRIILDVAEGLCYLHYGVKPAIFHRDVKPTNILLDGDMRARVADFGLARQNRAGAGHITTRVAGTVGYLAPEYALYGRLTEKSDVYSFGMVVLEVMSGRKALERSPSEIVLLADWAWTLVKSGRAHEVLESSLRGGGEERASAGWGTMERFVRVGVLCANVAVALRPTMREAKRMLEGDIDLVPIPDRRLPLCRGFPRP</sequence>
<dbReference type="EMBL" id="LR746275">
    <property type="protein sequence ID" value="CAA7406402.1"/>
    <property type="molecule type" value="Genomic_DNA"/>
</dbReference>
<dbReference type="Gene3D" id="1.10.510.10">
    <property type="entry name" value="Transferase(Phosphotransferase) domain 1"/>
    <property type="match status" value="1"/>
</dbReference>
<evidence type="ECO:0000256" key="2">
    <source>
        <dbReference type="ARBA" id="ARBA00004479"/>
    </source>
</evidence>
<dbReference type="InterPro" id="IPR008271">
    <property type="entry name" value="Ser/Thr_kinase_AS"/>
</dbReference>
<dbReference type="Gene3D" id="3.30.200.20">
    <property type="entry name" value="Phosphorylase Kinase, domain 1"/>
    <property type="match status" value="1"/>
</dbReference>
<dbReference type="OrthoDB" id="122279at2759"/>
<evidence type="ECO:0000256" key="16">
    <source>
        <dbReference type="ARBA" id="ARBA00047899"/>
    </source>
</evidence>
<dbReference type="AlphaFoldDB" id="A0A7I8L9D1"/>
<feature type="signal peptide" evidence="19">
    <location>
        <begin position="1"/>
        <end position="20"/>
    </location>
</feature>
<evidence type="ECO:0000256" key="7">
    <source>
        <dbReference type="ARBA" id="ARBA00022692"/>
    </source>
</evidence>
<dbReference type="InterPro" id="IPR043891">
    <property type="entry name" value="SPARK"/>
</dbReference>
<evidence type="ECO:0000256" key="14">
    <source>
        <dbReference type="ARBA" id="ARBA00023170"/>
    </source>
</evidence>
<gene>
    <name evidence="21" type="ORF">SI8410_12017080</name>
</gene>
<keyword evidence="7 18" id="KW-0812">Transmembrane</keyword>
<comment type="catalytic activity">
    <reaction evidence="17">
        <text>L-seryl-[protein] + ATP = O-phospho-L-seryl-[protein] + ADP + H(+)</text>
        <dbReference type="Rhea" id="RHEA:17989"/>
        <dbReference type="Rhea" id="RHEA-COMP:9863"/>
        <dbReference type="Rhea" id="RHEA-COMP:11604"/>
        <dbReference type="ChEBI" id="CHEBI:15378"/>
        <dbReference type="ChEBI" id="CHEBI:29999"/>
        <dbReference type="ChEBI" id="CHEBI:30616"/>
        <dbReference type="ChEBI" id="CHEBI:83421"/>
        <dbReference type="ChEBI" id="CHEBI:456216"/>
        <dbReference type="EC" id="2.7.11.1"/>
    </reaction>
</comment>
<evidence type="ECO:0000256" key="12">
    <source>
        <dbReference type="ARBA" id="ARBA00022989"/>
    </source>
</evidence>
<dbReference type="InterPro" id="IPR052059">
    <property type="entry name" value="CR_Ser/Thr_kinase"/>
</dbReference>
<dbReference type="GO" id="GO:0005886">
    <property type="term" value="C:plasma membrane"/>
    <property type="evidence" value="ECO:0007669"/>
    <property type="project" value="UniProtKB-SubCell"/>
</dbReference>
<feature type="transmembrane region" description="Helical" evidence="18">
    <location>
        <begin position="236"/>
        <end position="261"/>
    </location>
</feature>
<dbReference type="PROSITE" id="PS50011">
    <property type="entry name" value="PROTEIN_KINASE_DOM"/>
    <property type="match status" value="1"/>
</dbReference>
<dbReference type="EC" id="2.7.11.1" evidence="3"/>
<dbReference type="Pfam" id="PF00069">
    <property type="entry name" value="Pkinase"/>
    <property type="match status" value="1"/>
</dbReference>
<evidence type="ECO:0000256" key="1">
    <source>
        <dbReference type="ARBA" id="ARBA00004162"/>
    </source>
</evidence>
<evidence type="ECO:0000256" key="13">
    <source>
        <dbReference type="ARBA" id="ARBA00023136"/>
    </source>
</evidence>
<dbReference type="Pfam" id="PF19160">
    <property type="entry name" value="SPARK"/>
    <property type="match status" value="1"/>
</dbReference>
<comment type="subcellular location">
    <subcellularLocation>
        <location evidence="1">Cell membrane</location>
        <topology evidence="1">Single-pass membrane protein</topology>
    </subcellularLocation>
    <subcellularLocation>
        <location evidence="2">Membrane</location>
        <topology evidence="2">Single-pass type I membrane protein</topology>
    </subcellularLocation>
</comment>
<dbReference type="InterPro" id="IPR000719">
    <property type="entry name" value="Prot_kinase_dom"/>
</dbReference>
<dbReference type="Proteomes" id="UP000663760">
    <property type="component" value="Chromosome 12"/>
</dbReference>
<keyword evidence="4" id="KW-1003">Cell membrane</keyword>
<evidence type="ECO:0000256" key="4">
    <source>
        <dbReference type="ARBA" id="ARBA00022475"/>
    </source>
</evidence>
<dbReference type="FunFam" id="3.30.200.20:FF:000542">
    <property type="entry name" value="Receptor-like serine/threonine-protein kinase At4g25390"/>
    <property type="match status" value="1"/>
</dbReference>
<dbReference type="PROSITE" id="PS00108">
    <property type="entry name" value="PROTEIN_KINASE_ST"/>
    <property type="match status" value="1"/>
</dbReference>
<evidence type="ECO:0000256" key="10">
    <source>
        <dbReference type="ARBA" id="ARBA00022777"/>
    </source>
</evidence>
<dbReference type="FunFam" id="1.10.510.10:FF:000287">
    <property type="entry name" value="probable LRR receptor-like serine/threonine-protein kinase RKF3"/>
    <property type="match status" value="1"/>
</dbReference>
<evidence type="ECO:0000256" key="5">
    <source>
        <dbReference type="ARBA" id="ARBA00022527"/>
    </source>
</evidence>
<feature type="chain" id="PRO_5029687084" description="non-specific serine/threonine protein kinase" evidence="19">
    <location>
        <begin position="21"/>
        <end position="608"/>
    </location>
</feature>
<evidence type="ECO:0000256" key="18">
    <source>
        <dbReference type="SAM" id="Phobius"/>
    </source>
</evidence>
<evidence type="ECO:0000256" key="8">
    <source>
        <dbReference type="ARBA" id="ARBA00022729"/>
    </source>
</evidence>
<keyword evidence="22" id="KW-1185">Reference proteome</keyword>
<reference evidence="21" key="1">
    <citation type="submission" date="2020-02" db="EMBL/GenBank/DDBJ databases">
        <authorList>
            <person name="Scholz U."/>
            <person name="Mascher M."/>
            <person name="Fiebig A."/>
        </authorList>
    </citation>
    <scope>NUCLEOTIDE SEQUENCE</scope>
</reference>
<evidence type="ECO:0000256" key="11">
    <source>
        <dbReference type="ARBA" id="ARBA00022840"/>
    </source>
</evidence>
<keyword evidence="14" id="KW-0675">Receptor</keyword>
<evidence type="ECO:0000256" key="19">
    <source>
        <dbReference type="SAM" id="SignalP"/>
    </source>
</evidence>
<keyword evidence="6" id="KW-0808">Transferase</keyword>
<organism evidence="21 22">
    <name type="scientific">Spirodela intermedia</name>
    <name type="common">Intermediate duckweed</name>
    <dbReference type="NCBI Taxonomy" id="51605"/>
    <lineage>
        <taxon>Eukaryota</taxon>
        <taxon>Viridiplantae</taxon>
        <taxon>Streptophyta</taxon>
        <taxon>Embryophyta</taxon>
        <taxon>Tracheophyta</taxon>
        <taxon>Spermatophyta</taxon>
        <taxon>Magnoliopsida</taxon>
        <taxon>Liliopsida</taxon>
        <taxon>Araceae</taxon>
        <taxon>Lemnoideae</taxon>
        <taxon>Spirodela</taxon>
    </lineage>
</organism>
<keyword evidence="15" id="KW-0325">Glycoprotein</keyword>
<evidence type="ECO:0000259" key="20">
    <source>
        <dbReference type="PROSITE" id="PS50011"/>
    </source>
</evidence>
<name>A0A7I8L9D1_SPIIN</name>
<evidence type="ECO:0000256" key="15">
    <source>
        <dbReference type="ARBA" id="ARBA00023180"/>
    </source>
</evidence>